<dbReference type="SUPFAM" id="SSF52540">
    <property type="entry name" value="P-loop containing nucleoside triphosphate hydrolases"/>
    <property type="match status" value="1"/>
</dbReference>
<protein>
    <recommendedName>
        <fullName evidence="2">NB-ARC domain-containing protein</fullName>
    </recommendedName>
</protein>
<organism evidence="3 4">
    <name type="scientific">Hypocrea atroviridis (strain ATCC 20476 / IMI 206040)</name>
    <name type="common">Trichoderma atroviride</name>
    <dbReference type="NCBI Taxonomy" id="452589"/>
    <lineage>
        <taxon>Eukaryota</taxon>
        <taxon>Fungi</taxon>
        <taxon>Dikarya</taxon>
        <taxon>Ascomycota</taxon>
        <taxon>Pezizomycotina</taxon>
        <taxon>Sordariomycetes</taxon>
        <taxon>Hypocreomycetidae</taxon>
        <taxon>Hypocreales</taxon>
        <taxon>Hypocreaceae</taxon>
        <taxon>Trichoderma</taxon>
    </lineage>
</organism>
<feature type="domain" description="NB-ARC" evidence="2">
    <location>
        <begin position="26"/>
        <end position="198"/>
    </location>
</feature>
<dbReference type="InterPro" id="IPR011990">
    <property type="entry name" value="TPR-like_helical_dom_sf"/>
</dbReference>
<dbReference type="PROSITE" id="PS50005">
    <property type="entry name" value="TPR"/>
    <property type="match status" value="3"/>
</dbReference>
<dbReference type="PANTHER" id="PTHR46082:SF6">
    <property type="entry name" value="AAA+ ATPASE DOMAIN-CONTAINING PROTEIN-RELATED"/>
    <property type="match status" value="1"/>
</dbReference>
<dbReference type="InterPro" id="IPR027417">
    <property type="entry name" value="P-loop_NTPase"/>
</dbReference>
<dbReference type="InterPro" id="IPR002182">
    <property type="entry name" value="NB-ARC"/>
</dbReference>
<evidence type="ECO:0000256" key="1">
    <source>
        <dbReference type="PROSITE-ProRule" id="PRU00339"/>
    </source>
</evidence>
<dbReference type="PANTHER" id="PTHR46082">
    <property type="entry name" value="ATP/GTP-BINDING PROTEIN-RELATED"/>
    <property type="match status" value="1"/>
</dbReference>
<dbReference type="InterPro" id="IPR019734">
    <property type="entry name" value="TPR_rpt"/>
</dbReference>
<dbReference type="STRING" id="452589.G9NKQ6"/>
<dbReference type="EMBL" id="ABDG02000018">
    <property type="protein sequence ID" value="EHK48478.1"/>
    <property type="molecule type" value="Genomic_DNA"/>
</dbReference>
<dbReference type="HOGENOM" id="CLU_000288_125_8_1"/>
<comment type="caution">
    <text evidence="3">The sequence shown here is derived from an EMBL/GenBank/DDBJ whole genome shotgun (WGS) entry which is preliminary data.</text>
</comment>
<dbReference type="OrthoDB" id="5986190at2759"/>
<dbReference type="Gene3D" id="3.40.50.300">
    <property type="entry name" value="P-loop containing nucleotide triphosphate hydrolases"/>
    <property type="match status" value="1"/>
</dbReference>
<dbReference type="AlphaFoldDB" id="G9NKQ6"/>
<dbReference type="Pfam" id="PF13424">
    <property type="entry name" value="TPR_12"/>
    <property type="match status" value="2"/>
</dbReference>
<keyword evidence="4" id="KW-1185">Reference proteome</keyword>
<dbReference type="SUPFAM" id="SSF48452">
    <property type="entry name" value="TPR-like"/>
    <property type="match status" value="2"/>
</dbReference>
<dbReference type="SMART" id="SM00028">
    <property type="entry name" value="TPR"/>
    <property type="match status" value="4"/>
</dbReference>
<dbReference type="InterPro" id="IPR053137">
    <property type="entry name" value="NLR-like"/>
</dbReference>
<evidence type="ECO:0000313" key="4">
    <source>
        <dbReference type="Proteomes" id="UP000005426"/>
    </source>
</evidence>
<accession>G9NKQ6</accession>
<gene>
    <name evidence="3" type="ORF">TRIATDRAFT_262222</name>
</gene>
<dbReference type="GO" id="GO:0043531">
    <property type="term" value="F:ADP binding"/>
    <property type="evidence" value="ECO:0007669"/>
    <property type="project" value="InterPro"/>
</dbReference>
<evidence type="ECO:0000313" key="3">
    <source>
        <dbReference type="EMBL" id="EHK48478.1"/>
    </source>
</evidence>
<proteinExistence type="predicted"/>
<dbReference type="eggNOG" id="KOG1840">
    <property type="taxonomic scope" value="Eukaryota"/>
</dbReference>
<keyword evidence="1" id="KW-0802">TPR repeat</keyword>
<reference evidence="3 4" key="1">
    <citation type="journal article" date="2011" name="Genome Biol.">
        <title>Comparative genome sequence analysis underscores mycoparasitism as the ancestral life style of Trichoderma.</title>
        <authorList>
            <person name="Kubicek C.P."/>
            <person name="Herrera-Estrella A."/>
            <person name="Seidl-Seiboth V."/>
            <person name="Martinez D.A."/>
            <person name="Druzhinina I.S."/>
            <person name="Thon M."/>
            <person name="Zeilinger S."/>
            <person name="Casas-Flores S."/>
            <person name="Horwitz B.A."/>
            <person name="Mukherjee P.K."/>
            <person name="Mukherjee M."/>
            <person name="Kredics L."/>
            <person name="Alcaraz L.D."/>
            <person name="Aerts A."/>
            <person name="Antal Z."/>
            <person name="Atanasova L."/>
            <person name="Cervantes-Badillo M.G."/>
            <person name="Challacombe J."/>
            <person name="Chertkov O."/>
            <person name="McCluskey K."/>
            <person name="Coulpier F."/>
            <person name="Deshpande N."/>
            <person name="von Doehren H."/>
            <person name="Ebbole D.J."/>
            <person name="Esquivel-Naranjo E.U."/>
            <person name="Fekete E."/>
            <person name="Flipphi M."/>
            <person name="Glaser F."/>
            <person name="Gomez-Rodriguez E.Y."/>
            <person name="Gruber S."/>
            <person name="Han C."/>
            <person name="Henrissat B."/>
            <person name="Hermosa R."/>
            <person name="Hernandez-Onate M."/>
            <person name="Karaffa L."/>
            <person name="Kosti I."/>
            <person name="Le Crom S."/>
            <person name="Lindquist E."/>
            <person name="Lucas S."/>
            <person name="Luebeck M."/>
            <person name="Luebeck P.S."/>
            <person name="Margeot A."/>
            <person name="Metz B."/>
            <person name="Misra M."/>
            <person name="Nevalainen H."/>
            <person name="Omann M."/>
            <person name="Packer N."/>
            <person name="Perrone G."/>
            <person name="Uresti-Rivera E.E."/>
            <person name="Salamov A."/>
            <person name="Schmoll M."/>
            <person name="Seiboth B."/>
            <person name="Shapiro H."/>
            <person name="Sukno S."/>
            <person name="Tamayo-Ramos J.A."/>
            <person name="Tisch D."/>
            <person name="Wiest A."/>
            <person name="Wilkinson H.H."/>
            <person name="Zhang M."/>
            <person name="Coutinho P.M."/>
            <person name="Kenerley C.M."/>
            <person name="Monte E."/>
            <person name="Baker S.E."/>
            <person name="Grigoriev I.V."/>
        </authorList>
    </citation>
    <scope>NUCLEOTIDE SEQUENCE [LARGE SCALE GENOMIC DNA]</scope>
    <source>
        <strain evidence="4">ATCC 20476 / IMI 206040</strain>
    </source>
</reference>
<evidence type="ECO:0000259" key="2">
    <source>
        <dbReference type="Pfam" id="PF00931"/>
    </source>
</evidence>
<name>G9NKQ6_HYPAI</name>
<sequence length="704" mass="80740">MCTIQLFDQPTHVIPYPRNEDVIHRQDLVKQLDQLLPRESKFHSAALWGLGGSGKTQIALDYAYRRSETDKCSVFWVHADSKATFIHDYKTIASKLGIDQTAAADGNALLRSVRNGIEACPSWVFILDNADNLKLFGVGISTDEASNSIYEYIPNGPTGTVLWTSRDAHIIGTLVGAKRGIEVTSMKYDEAIKLLESMRDEKAAEELEDVETLLRELEWFPLAISQAGAYMKRMHMNASRYLSLLRESKRRWDILKITDFSRHRRPEMPNSVLDTWTVSMERIQSENRMAYQVLHIIAYLDNQNLPHELLVKISQCSNEDTTRQLEELEVLSAIRRLQEFSFLKMRQIEDGSPSYEMHKLVQEAARYRTTMRGLQEAAMEGPLMQKESDEVYYTRIALQALSKLFPTSKPESWGRCERYLAHAIGIGDWAEKSKREADTSELLNKASGYLYDRGRWREKELVDLRTLELRRKALGEQHSQTLNSIVSLAEAYHYQGQHEKAKDCYKKAIELRRQTLGEKHPDTIRAMAWLGNVYQSHGQYKEAEALYKITLALQEEVLGEKHIDTIHSLASTAAVYHYQGFYAKAKPIKMKTLALQREVLGEKHPLTLWNIGSLAATCQGLGQYEEARDLYQQTLDLRRETLGENHPDTLRSITQLGAIYQDLGKYKLAEDLAKEALELERKMLGEEHPYTLQSKAMKEMLWGN</sequence>
<feature type="repeat" description="TPR" evidence="1">
    <location>
        <begin position="650"/>
        <end position="683"/>
    </location>
</feature>
<dbReference type="Gene3D" id="1.25.40.10">
    <property type="entry name" value="Tetratricopeptide repeat domain"/>
    <property type="match status" value="2"/>
</dbReference>
<dbReference type="OMA" id="HYQGQHE"/>
<feature type="repeat" description="TPR" evidence="1">
    <location>
        <begin position="524"/>
        <end position="557"/>
    </location>
</feature>
<dbReference type="Pfam" id="PF13374">
    <property type="entry name" value="TPR_10"/>
    <property type="match status" value="2"/>
</dbReference>
<dbReference type="Proteomes" id="UP000005426">
    <property type="component" value="Unassembled WGS sequence"/>
</dbReference>
<feature type="repeat" description="TPR" evidence="1">
    <location>
        <begin position="482"/>
        <end position="515"/>
    </location>
</feature>
<dbReference type="Pfam" id="PF00931">
    <property type="entry name" value="NB-ARC"/>
    <property type="match status" value="1"/>
</dbReference>